<organism evidence="6 7">
    <name type="scientific">Coniella lustricola</name>
    <dbReference type="NCBI Taxonomy" id="2025994"/>
    <lineage>
        <taxon>Eukaryota</taxon>
        <taxon>Fungi</taxon>
        <taxon>Dikarya</taxon>
        <taxon>Ascomycota</taxon>
        <taxon>Pezizomycotina</taxon>
        <taxon>Sordariomycetes</taxon>
        <taxon>Sordariomycetidae</taxon>
        <taxon>Diaporthales</taxon>
        <taxon>Schizoparmaceae</taxon>
        <taxon>Coniella</taxon>
    </lineage>
</organism>
<evidence type="ECO:0000259" key="5">
    <source>
        <dbReference type="PROSITE" id="PS51387"/>
    </source>
</evidence>
<protein>
    <recommendedName>
        <fullName evidence="5">FAD-binding PCMH-type domain-containing protein</fullName>
    </recommendedName>
</protein>
<feature type="non-terminal residue" evidence="6">
    <location>
        <position position="111"/>
    </location>
</feature>
<dbReference type="PROSITE" id="PS51387">
    <property type="entry name" value="FAD_PCMH"/>
    <property type="match status" value="1"/>
</dbReference>
<dbReference type="Gene3D" id="3.30.465.10">
    <property type="match status" value="1"/>
</dbReference>
<evidence type="ECO:0000256" key="3">
    <source>
        <dbReference type="ARBA" id="ARBA00022827"/>
    </source>
</evidence>
<dbReference type="STRING" id="2025994.A0A2T2ZRJ3"/>
<dbReference type="InterPro" id="IPR016169">
    <property type="entry name" value="FAD-bd_PCMH_sub2"/>
</dbReference>
<name>A0A2T2ZRJ3_9PEZI</name>
<evidence type="ECO:0000313" key="6">
    <source>
        <dbReference type="EMBL" id="PSR73273.1"/>
    </source>
</evidence>
<reference evidence="6 7" key="1">
    <citation type="journal article" date="2018" name="Mycol. Prog.">
        <title>Coniella lustricola, a new species from submerged detritus.</title>
        <authorList>
            <person name="Raudabaugh D.B."/>
            <person name="Iturriaga T."/>
            <person name="Carver A."/>
            <person name="Mondo S."/>
            <person name="Pangilinan J."/>
            <person name="Lipzen A."/>
            <person name="He G."/>
            <person name="Amirebrahimi M."/>
            <person name="Grigoriev I.V."/>
            <person name="Miller A.N."/>
        </authorList>
    </citation>
    <scope>NUCLEOTIDE SEQUENCE [LARGE SCALE GENOMIC DNA]</scope>
    <source>
        <strain evidence="6 7">B22-T-1</strain>
    </source>
</reference>
<dbReference type="Proteomes" id="UP000241462">
    <property type="component" value="Unassembled WGS sequence"/>
</dbReference>
<dbReference type="EMBL" id="KZ679001">
    <property type="protein sequence ID" value="PSR73273.1"/>
    <property type="molecule type" value="Genomic_DNA"/>
</dbReference>
<gene>
    <name evidence="6" type="ORF">BD289DRAFT_336236</name>
</gene>
<dbReference type="InterPro" id="IPR036318">
    <property type="entry name" value="FAD-bd_PCMH-like_sf"/>
</dbReference>
<dbReference type="InterPro" id="IPR050416">
    <property type="entry name" value="FAD-linked_Oxidoreductase"/>
</dbReference>
<keyword evidence="2" id="KW-0285">Flavoprotein</keyword>
<proteinExistence type="inferred from homology"/>
<keyword evidence="7" id="KW-1185">Reference proteome</keyword>
<comment type="similarity">
    <text evidence="1">Belongs to the oxygen-dependent FAD-linked oxidoreductase family.</text>
</comment>
<dbReference type="InterPro" id="IPR016166">
    <property type="entry name" value="FAD-bd_PCMH"/>
</dbReference>
<dbReference type="GO" id="GO:0071949">
    <property type="term" value="F:FAD binding"/>
    <property type="evidence" value="ECO:0007669"/>
    <property type="project" value="InterPro"/>
</dbReference>
<dbReference type="AlphaFoldDB" id="A0A2T2ZRJ3"/>
<feature type="domain" description="FAD-binding PCMH-type" evidence="5">
    <location>
        <begin position="21"/>
        <end position="111"/>
    </location>
</feature>
<dbReference type="Pfam" id="PF01565">
    <property type="entry name" value="FAD_binding_4"/>
    <property type="match status" value="1"/>
</dbReference>
<evidence type="ECO:0000256" key="1">
    <source>
        <dbReference type="ARBA" id="ARBA00005466"/>
    </source>
</evidence>
<dbReference type="PANTHER" id="PTHR42973:SF7">
    <property type="entry name" value="FAD-BINDING PCMH-TYPE DOMAIN-CONTAINING PROTEIN"/>
    <property type="match status" value="1"/>
</dbReference>
<dbReference type="InterPro" id="IPR006094">
    <property type="entry name" value="Oxid_FAD_bind_N"/>
</dbReference>
<evidence type="ECO:0000313" key="7">
    <source>
        <dbReference type="Proteomes" id="UP000241462"/>
    </source>
</evidence>
<dbReference type="PANTHER" id="PTHR42973">
    <property type="entry name" value="BINDING OXIDOREDUCTASE, PUTATIVE (AFU_ORTHOLOGUE AFUA_1G17690)-RELATED"/>
    <property type="match status" value="1"/>
</dbReference>
<dbReference type="GO" id="GO:0016491">
    <property type="term" value="F:oxidoreductase activity"/>
    <property type="evidence" value="ECO:0007669"/>
    <property type="project" value="UniProtKB-KW"/>
</dbReference>
<dbReference type="InParanoid" id="A0A2T2ZRJ3"/>
<accession>A0A2T2ZRJ3</accession>
<feature type="non-terminal residue" evidence="6">
    <location>
        <position position="1"/>
    </location>
</feature>
<dbReference type="SUPFAM" id="SSF56176">
    <property type="entry name" value="FAD-binding/transporter-associated domain-like"/>
    <property type="match status" value="1"/>
</dbReference>
<keyword evidence="3" id="KW-0274">FAD</keyword>
<evidence type="ECO:0000256" key="4">
    <source>
        <dbReference type="ARBA" id="ARBA00023002"/>
    </source>
</evidence>
<keyword evidence="4" id="KW-0560">Oxidoreductase</keyword>
<evidence type="ECO:0000256" key="2">
    <source>
        <dbReference type="ARBA" id="ARBA00022630"/>
    </source>
</evidence>
<sequence length="111" mass="11768">LKLYTPDVSEYEALRKTYIITDARPAAIARPQTAQDVQALVRTCVDKGLEFNVRTGGHNCVGRSLVDGAVLIDMRDIAQVQVSDDRSTAKIGGGILAGGLLKALAESGLVT</sequence>
<dbReference type="OrthoDB" id="407275at2759"/>